<dbReference type="SUPFAM" id="SSF56925">
    <property type="entry name" value="OMPA-like"/>
    <property type="match status" value="1"/>
</dbReference>
<reference evidence="3" key="1">
    <citation type="submission" date="2024-05" db="EMBL/GenBank/DDBJ databases">
        <title>Pontimicrobium maritimus sp. nov., isolated form sea water.</title>
        <authorList>
            <person name="Muhammad N."/>
            <person name="Vuong T.Q."/>
            <person name="Han H.L."/>
            <person name="Kim S.-G."/>
        </authorList>
    </citation>
    <scope>NUCLEOTIDE SEQUENCE</scope>
    <source>
        <strain evidence="3">SW4</strain>
    </source>
</reference>
<evidence type="ECO:0000259" key="2">
    <source>
        <dbReference type="Pfam" id="PF13568"/>
    </source>
</evidence>
<proteinExistence type="predicted"/>
<sequence length="182" mass="20013">MKKLCIAVVAIFFAGSLNAQSLKFGVKSGINVATINGGELNVDSRIGFHIGVVSEIEINNKFSIQPELMYSSQGAEEDIVQVKLDYLLLPLLAKYHIVNGFSIEVGPQFAFLVNDEIELDNDNQSVFDTDSENFDLSASFGLGYQLKSSLFFQVRYNLGIIPVVENPDVTNGVFQLSAGYQF</sequence>
<dbReference type="InterPro" id="IPR025665">
    <property type="entry name" value="Beta-barrel_OMP_2"/>
</dbReference>
<evidence type="ECO:0000256" key="1">
    <source>
        <dbReference type="SAM" id="SignalP"/>
    </source>
</evidence>
<dbReference type="InterPro" id="IPR011250">
    <property type="entry name" value="OMP/PagP_B-barrel"/>
</dbReference>
<organism evidence="3">
    <name type="scientific">Pontimicrobium sp. SW4</name>
    <dbReference type="NCBI Taxonomy" id="3153519"/>
    <lineage>
        <taxon>Bacteria</taxon>
        <taxon>Pseudomonadati</taxon>
        <taxon>Bacteroidota</taxon>
        <taxon>Flavobacteriia</taxon>
        <taxon>Flavobacteriales</taxon>
        <taxon>Flavobacteriaceae</taxon>
        <taxon>Pontimicrobium</taxon>
    </lineage>
</organism>
<protein>
    <submittedName>
        <fullName evidence="3">Porin family protein</fullName>
    </submittedName>
</protein>
<dbReference type="EMBL" id="CP157199">
    <property type="protein sequence ID" value="XBG59903.1"/>
    <property type="molecule type" value="Genomic_DNA"/>
</dbReference>
<dbReference type="RefSeq" id="WP_347921863.1">
    <property type="nucleotide sequence ID" value="NZ_CP157199.1"/>
</dbReference>
<accession>A0AAU7BPA5</accession>
<dbReference type="Gene3D" id="2.40.160.20">
    <property type="match status" value="1"/>
</dbReference>
<keyword evidence="1" id="KW-0732">Signal</keyword>
<dbReference type="AlphaFoldDB" id="A0AAU7BPA5"/>
<evidence type="ECO:0000313" key="3">
    <source>
        <dbReference type="EMBL" id="XBG59903.1"/>
    </source>
</evidence>
<feature type="signal peptide" evidence="1">
    <location>
        <begin position="1"/>
        <end position="19"/>
    </location>
</feature>
<dbReference type="Pfam" id="PF13568">
    <property type="entry name" value="OMP_b-brl_2"/>
    <property type="match status" value="1"/>
</dbReference>
<feature type="chain" id="PRO_5043358083" evidence="1">
    <location>
        <begin position="20"/>
        <end position="182"/>
    </location>
</feature>
<gene>
    <name evidence="3" type="ORF">ABGB03_08510</name>
</gene>
<name>A0AAU7BPA5_9FLAO</name>
<feature type="domain" description="Outer membrane protein beta-barrel" evidence="2">
    <location>
        <begin position="18"/>
        <end position="163"/>
    </location>
</feature>